<dbReference type="AlphaFoldDB" id="A0A1I4FH89"/>
<feature type="region of interest" description="Disordered" evidence="1">
    <location>
        <begin position="95"/>
        <end position="146"/>
    </location>
</feature>
<feature type="region of interest" description="Disordered" evidence="1">
    <location>
        <begin position="191"/>
        <end position="258"/>
    </location>
</feature>
<reference evidence="2 3" key="1">
    <citation type="submission" date="2016-10" db="EMBL/GenBank/DDBJ databases">
        <authorList>
            <person name="de Groot N.N."/>
        </authorList>
    </citation>
    <scope>NUCLEOTIDE SEQUENCE [LARGE SCALE GENOMIC DNA]</scope>
    <source>
        <strain evidence="2 3">DSM 19981</strain>
    </source>
</reference>
<accession>A0A1I4FH89</accession>
<feature type="compositionally biased region" description="Basic and acidic residues" evidence="1">
    <location>
        <begin position="217"/>
        <end position="241"/>
    </location>
</feature>
<gene>
    <name evidence="2" type="ORF">SAMN02745775_13018</name>
</gene>
<protein>
    <submittedName>
        <fullName evidence="2">Uncharacterized protein</fullName>
    </submittedName>
</protein>
<feature type="compositionally biased region" description="Basic and acidic residues" evidence="1">
    <location>
        <begin position="163"/>
        <end position="175"/>
    </location>
</feature>
<organism evidence="2 3">
    <name type="scientific">Falsiroseomonas stagni DSM 19981</name>
    <dbReference type="NCBI Taxonomy" id="1123062"/>
    <lineage>
        <taxon>Bacteria</taxon>
        <taxon>Pseudomonadati</taxon>
        <taxon>Pseudomonadota</taxon>
        <taxon>Alphaproteobacteria</taxon>
        <taxon>Acetobacterales</taxon>
        <taxon>Roseomonadaceae</taxon>
        <taxon>Falsiroseomonas</taxon>
    </lineage>
</organism>
<evidence type="ECO:0000313" key="3">
    <source>
        <dbReference type="Proteomes" id="UP000199473"/>
    </source>
</evidence>
<dbReference type="STRING" id="1123062.SAMN02745775_13018"/>
<name>A0A1I4FH89_9PROT</name>
<feature type="compositionally biased region" description="Low complexity" evidence="1">
    <location>
        <begin position="100"/>
        <end position="114"/>
    </location>
</feature>
<dbReference type="Proteomes" id="UP000199473">
    <property type="component" value="Unassembled WGS sequence"/>
</dbReference>
<keyword evidence="3" id="KW-1185">Reference proteome</keyword>
<evidence type="ECO:0000256" key="1">
    <source>
        <dbReference type="SAM" id="MobiDB-lite"/>
    </source>
</evidence>
<feature type="region of interest" description="Disordered" evidence="1">
    <location>
        <begin position="159"/>
        <end position="179"/>
    </location>
</feature>
<dbReference type="EMBL" id="FOSQ01000030">
    <property type="protein sequence ID" value="SFL16166.1"/>
    <property type="molecule type" value="Genomic_DNA"/>
</dbReference>
<proteinExistence type="predicted"/>
<evidence type="ECO:0000313" key="2">
    <source>
        <dbReference type="EMBL" id="SFL16166.1"/>
    </source>
</evidence>
<sequence>MEADGLVVVGERRVEVAAVAVDIAAAGECLGIIRIESDGLIVVGERRVEAAAVAVDIAPVGEGRGAVLRGSARSRVYRDSGPPCTHEWSGLDHAAVRNRSSPGPAAAPSHASPPGVLPGARPEPERTQTGELRSFPQPSPHQTCRVSTRCCDTIRTVSAGGAARREGPRKQETGSRHSINILNAAFGRRDRGADGVEGAADADVADDEQTHRRPAFGRRDWRGDCQRRAHLRALHEHDAPGRMHRRVNRPGFVGGSNS</sequence>